<gene>
    <name evidence="1" type="ORF">MHBO_003284</name>
</gene>
<organism evidence="1 2">
    <name type="scientific">Bonamia ostreae</name>
    <dbReference type="NCBI Taxonomy" id="126728"/>
    <lineage>
        <taxon>Eukaryota</taxon>
        <taxon>Sar</taxon>
        <taxon>Rhizaria</taxon>
        <taxon>Endomyxa</taxon>
        <taxon>Ascetosporea</taxon>
        <taxon>Haplosporida</taxon>
        <taxon>Bonamia</taxon>
    </lineage>
</organism>
<dbReference type="EMBL" id="JBDODL010001721">
    <property type="protein sequence ID" value="MES1921755.1"/>
    <property type="molecule type" value="Genomic_DNA"/>
</dbReference>
<comment type="caution">
    <text evidence="1">The sequence shown here is derived from an EMBL/GenBank/DDBJ whole genome shotgun (WGS) entry which is preliminary data.</text>
</comment>
<evidence type="ECO:0008006" key="3">
    <source>
        <dbReference type="Google" id="ProtNLM"/>
    </source>
</evidence>
<protein>
    <recommendedName>
        <fullName evidence="3">B box-type domain-containing protein</fullName>
    </recommendedName>
</protein>
<name>A0ABV2AQ17_9EUKA</name>
<reference evidence="1 2" key="1">
    <citation type="journal article" date="2024" name="BMC Biol.">
        <title>Comparative genomics of Ascetosporea gives new insight into the evolutionary basis for animal parasitism in Rhizaria.</title>
        <authorList>
            <person name="Hiltunen Thoren M."/>
            <person name="Onut-Brannstrom I."/>
            <person name="Alfjorden A."/>
            <person name="Peckova H."/>
            <person name="Swords F."/>
            <person name="Hooper C."/>
            <person name="Holzer A.S."/>
            <person name="Bass D."/>
            <person name="Burki F."/>
        </authorList>
    </citation>
    <scope>NUCLEOTIDE SEQUENCE [LARGE SCALE GENOMIC DNA]</scope>
    <source>
        <strain evidence="1">20-A016</strain>
    </source>
</reference>
<dbReference type="Proteomes" id="UP001439008">
    <property type="component" value="Unassembled WGS sequence"/>
</dbReference>
<evidence type="ECO:0000313" key="2">
    <source>
        <dbReference type="Proteomes" id="UP001439008"/>
    </source>
</evidence>
<evidence type="ECO:0000313" key="1">
    <source>
        <dbReference type="EMBL" id="MES1921755.1"/>
    </source>
</evidence>
<accession>A0ABV2AQ17</accession>
<keyword evidence="2" id="KW-1185">Reference proteome</keyword>
<proteinExistence type="predicted"/>
<sequence>MSSKQKEPLKKIGNSSILPNNQDHKCTNCSLKRRLFKCQFCKKFFCSICSDYFKKDYSCIILNENLASDLIYSCYNCKIRNLKNNNEYEKYINSRKTFNLNINQNIVREPDWVNKNYSCQKCNTTSINKKFICNLCGETLCEKCKMFYYGNKDIYENPFNKSFLQNF</sequence>